<name>A0AA86S0D5_9FABA</name>
<reference evidence="8" key="1">
    <citation type="submission" date="2023-10" db="EMBL/GenBank/DDBJ databases">
        <authorList>
            <person name="Domelevo Entfellner J.-B."/>
        </authorList>
    </citation>
    <scope>NUCLEOTIDE SEQUENCE</scope>
</reference>
<evidence type="ECO:0000256" key="5">
    <source>
        <dbReference type="ARBA" id="ARBA00023239"/>
    </source>
</evidence>
<evidence type="ECO:0000313" key="8">
    <source>
        <dbReference type="EMBL" id="CAJ1915601.1"/>
    </source>
</evidence>
<comment type="similarity">
    <text evidence="2">Belongs to the HMG-CoA lyase family.</text>
</comment>
<evidence type="ECO:0000256" key="4">
    <source>
        <dbReference type="ARBA" id="ARBA00022723"/>
    </source>
</evidence>
<evidence type="ECO:0000259" key="7">
    <source>
        <dbReference type="PROSITE" id="PS50991"/>
    </source>
</evidence>
<organism evidence="8 9">
    <name type="scientific">Sphenostylis stenocarpa</name>
    <dbReference type="NCBI Taxonomy" id="92480"/>
    <lineage>
        <taxon>Eukaryota</taxon>
        <taxon>Viridiplantae</taxon>
        <taxon>Streptophyta</taxon>
        <taxon>Embryophyta</taxon>
        <taxon>Tracheophyta</taxon>
        <taxon>Spermatophyta</taxon>
        <taxon>Magnoliopsida</taxon>
        <taxon>eudicotyledons</taxon>
        <taxon>Gunneridae</taxon>
        <taxon>Pentapetalae</taxon>
        <taxon>rosids</taxon>
        <taxon>fabids</taxon>
        <taxon>Fabales</taxon>
        <taxon>Fabaceae</taxon>
        <taxon>Papilionoideae</taxon>
        <taxon>50 kb inversion clade</taxon>
        <taxon>NPAAA clade</taxon>
        <taxon>indigoferoid/millettioid clade</taxon>
        <taxon>Phaseoleae</taxon>
        <taxon>Sphenostylis</taxon>
    </lineage>
</organism>
<dbReference type="GO" id="GO:0006552">
    <property type="term" value="P:L-leucine catabolic process"/>
    <property type="evidence" value="ECO:0007669"/>
    <property type="project" value="TreeGrafter"/>
</dbReference>
<evidence type="ECO:0000256" key="6">
    <source>
        <dbReference type="ARBA" id="ARBA00049877"/>
    </source>
</evidence>
<sequence length="432" mass="45801">MAMHKILQRGRPFFNPPQQLFTAFSPSHTFRSCGDESLHVWEITDTREVRNEFDKANIKGSSQCLNWTSRPNYCSHASCYVVNRHFASDRNDICTKEFSSKLLKTIPDYVKIVEVGARDGLQNEKAIIPTNVKVELIQLLVSSGLSVVEATSFVSPKWVPQLADAKDVLAAIQNVVGARFPVLTPNIKGFEAAVAAGAKEVAVFPAASESFSKANLNCGIEDNLARCRDIASAAGSLSIPVRGYISCVVGCPLEGNIAPAKVAYVAKSLYEMGCAEISLGDTIGVGTPGNVSLVAVSYVVQASLALVAMLAGTVIPMLEAVLDVAPTDMLAVHFHDTYGQALSNILISLQMGISTVDSSVSGLGGCPYAKGATGNVATEDVIYMLNGLGVKTNVDLEKLMLAGNFICKHLGRASGSKAATALCKVTSHASKL</sequence>
<evidence type="ECO:0000313" key="9">
    <source>
        <dbReference type="Proteomes" id="UP001189624"/>
    </source>
</evidence>
<keyword evidence="4" id="KW-0479">Metal-binding</keyword>
<dbReference type="PROSITE" id="PS50991">
    <property type="entry name" value="PYR_CT"/>
    <property type="match status" value="1"/>
</dbReference>
<dbReference type="FunFam" id="3.20.20.70:FF:000038">
    <property type="entry name" value="Hydroxymethylglutaryl-CoA lyase, mitochondrial"/>
    <property type="match status" value="1"/>
</dbReference>
<keyword evidence="9" id="KW-1185">Reference proteome</keyword>
<dbReference type="Gene3D" id="3.20.20.70">
    <property type="entry name" value="Aldolase class I"/>
    <property type="match status" value="1"/>
</dbReference>
<dbReference type="GO" id="GO:0004419">
    <property type="term" value="F:hydroxymethylglutaryl-CoA lyase activity"/>
    <property type="evidence" value="ECO:0007669"/>
    <property type="project" value="UniProtKB-EC"/>
</dbReference>
<dbReference type="SUPFAM" id="SSF51569">
    <property type="entry name" value="Aldolase"/>
    <property type="match status" value="1"/>
</dbReference>
<dbReference type="Proteomes" id="UP001189624">
    <property type="component" value="Chromosome 1"/>
</dbReference>
<dbReference type="GO" id="GO:0046872">
    <property type="term" value="F:metal ion binding"/>
    <property type="evidence" value="ECO:0007669"/>
    <property type="project" value="UniProtKB-KW"/>
</dbReference>
<evidence type="ECO:0000256" key="3">
    <source>
        <dbReference type="ARBA" id="ARBA00012910"/>
    </source>
</evidence>
<comment type="pathway">
    <text evidence="1">Metabolic intermediate metabolism; (S)-3-hydroxy-3-methylglutaryl-CoA degradation; acetoacetate from (S)-3-hydroxy-3-methylglutaryl-CoA: step 1/1.</text>
</comment>
<dbReference type="Pfam" id="PF00682">
    <property type="entry name" value="HMGL-like"/>
    <property type="match status" value="2"/>
</dbReference>
<dbReference type="EC" id="4.1.3.4" evidence="3"/>
<protein>
    <recommendedName>
        <fullName evidence="3">hydroxymethylglutaryl-CoA lyase</fullName>
        <ecNumber evidence="3">4.1.3.4</ecNumber>
    </recommendedName>
</protein>
<dbReference type="NCBIfam" id="NF004283">
    <property type="entry name" value="PRK05692.1"/>
    <property type="match status" value="1"/>
</dbReference>
<dbReference type="GO" id="GO:0046951">
    <property type="term" value="P:ketone body biosynthetic process"/>
    <property type="evidence" value="ECO:0007669"/>
    <property type="project" value="TreeGrafter"/>
</dbReference>
<dbReference type="InterPro" id="IPR043594">
    <property type="entry name" value="HMGL"/>
</dbReference>
<evidence type="ECO:0000256" key="1">
    <source>
        <dbReference type="ARBA" id="ARBA00005143"/>
    </source>
</evidence>
<dbReference type="AlphaFoldDB" id="A0AA86S0D5"/>
<dbReference type="InterPro" id="IPR013785">
    <property type="entry name" value="Aldolase_TIM"/>
</dbReference>
<dbReference type="PANTHER" id="PTHR42738">
    <property type="entry name" value="HYDROXYMETHYLGLUTARYL-COA LYASE"/>
    <property type="match status" value="1"/>
</dbReference>
<dbReference type="InterPro" id="IPR000891">
    <property type="entry name" value="PYR_CT"/>
</dbReference>
<evidence type="ECO:0000256" key="2">
    <source>
        <dbReference type="ARBA" id="ARBA00009405"/>
    </source>
</evidence>
<dbReference type="Gramene" id="rna-AYBTSS11_LOCUS3586">
    <property type="protein sequence ID" value="CAJ1915601.1"/>
    <property type="gene ID" value="gene-AYBTSS11_LOCUS3586"/>
</dbReference>
<proteinExistence type="inferred from homology"/>
<keyword evidence="5" id="KW-0456">Lyase</keyword>
<feature type="domain" description="Pyruvate carboxyltransferase" evidence="7">
    <location>
        <begin position="110"/>
        <end position="400"/>
    </location>
</feature>
<comment type="catalytic activity">
    <reaction evidence="6">
        <text>(3S)-3-hydroxy-3-methylglutaryl-CoA = acetoacetate + acetyl-CoA</text>
        <dbReference type="Rhea" id="RHEA:24404"/>
        <dbReference type="ChEBI" id="CHEBI:13705"/>
        <dbReference type="ChEBI" id="CHEBI:43074"/>
        <dbReference type="ChEBI" id="CHEBI:57288"/>
        <dbReference type="EC" id="4.1.3.4"/>
    </reaction>
</comment>
<dbReference type="CDD" id="cd07938">
    <property type="entry name" value="DRE_TIM_HMGL"/>
    <property type="match status" value="1"/>
</dbReference>
<gene>
    <name evidence="8" type="ORF">AYBTSS11_LOCUS3586</name>
</gene>
<dbReference type="PANTHER" id="PTHR42738:SF15">
    <property type="entry name" value="HYDROXYMETHYLGLUTARYL-COA LYASE"/>
    <property type="match status" value="1"/>
</dbReference>
<accession>A0AA86S0D5</accession>
<dbReference type="EMBL" id="OY731398">
    <property type="protein sequence ID" value="CAJ1915601.1"/>
    <property type="molecule type" value="Genomic_DNA"/>
</dbReference>